<dbReference type="PANTHER" id="PTHR42733">
    <property type="entry name" value="DJ-1 PROTEIN"/>
    <property type="match status" value="1"/>
</dbReference>
<dbReference type="EMBL" id="CP062222">
    <property type="protein sequence ID" value="QTC90442.1"/>
    <property type="molecule type" value="Genomic_DNA"/>
</dbReference>
<reference evidence="3" key="1">
    <citation type="submission" date="2020-09" db="EMBL/GenBank/DDBJ databases">
        <title>Brevundimonas sp. LVF2 isolated from a puddle in Goettingen, Germany.</title>
        <authorList>
            <person name="Friedrich I."/>
            <person name="Klassen A."/>
            <person name="Hannes N."/>
            <person name="Schneider D."/>
            <person name="Hertel R."/>
            <person name="Daniel R."/>
        </authorList>
    </citation>
    <scope>NUCLEOTIDE SEQUENCE</scope>
    <source>
        <strain evidence="3">LVF2</strain>
    </source>
</reference>
<dbReference type="KEGG" id="bgoe:IFJ75_14315"/>
<name>A0A975C2M9_9CAUL</name>
<dbReference type="PROSITE" id="PS51276">
    <property type="entry name" value="PEPTIDASE_C56_PFPI"/>
    <property type="match status" value="1"/>
</dbReference>
<dbReference type="InterPro" id="IPR029062">
    <property type="entry name" value="Class_I_gatase-like"/>
</dbReference>
<evidence type="ECO:0000259" key="2">
    <source>
        <dbReference type="Pfam" id="PF01965"/>
    </source>
</evidence>
<dbReference type="CDD" id="cd03134">
    <property type="entry name" value="GATase1_PfpI_like"/>
    <property type="match status" value="1"/>
</dbReference>
<keyword evidence="3" id="KW-0315">Glutamine amidotransferase</keyword>
<sequence>MTTPSLNGKTIAVLATDGFEQVELTKPVEALRAAGAKVEIVSPKAGEIQGFEHHDKGDMIAVDKTLEHASSSDYDGLVLPGGVINPDALRLEPKAIEFIQGFTQNGKPVAAICHGPWTLINAGAVSGRRMTSWPSLETDLRNAGADWVDEEVVVDQGLVTSRKPDDLPAFCAKMIEEFAEGRHTS</sequence>
<evidence type="ECO:0000313" key="3">
    <source>
        <dbReference type="EMBL" id="QTC90442.1"/>
    </source>
</evidence>
<dbReference type="InterPro" id="IPR002818">
    <property type="entry name" value="DJ-1/PfpI"/>
</dbReference>
<dbReference type="Pfam" id="PF01965">
    <property type="entry name" value="DJ-1_PfpI"/>
    <property type="match status" value="1"/>
</dbReference>
<dbReference type="AlphaFoldDB" id="A0A975C2M9"/>
<dbReference type="Proteomes" id="UP000663918">
    <property type="component" value="Chromosome"/>
</dbReference>
<gene>
    <name evidence="3" type="ORF">IFJ75_14315</name>
</gene>
<protein>
    <submittedName>
        <fullName evidence="3">Type 1 glutamine amidotransferase</fullName>
    </submittedName>
</protein>
<comment type="similarity">
    <text evidence="1">Belongs to the peptidase C56 family.</text>
</comment>
<dbReference type="Gene3D" id="3.40.50.880">
    <property type="match status" value="1"/>
</dbReference>
<dbReference type="InterPro" id="IPR006286">
    <property type="entry name" value="C56_PfpI-like"/>
</dbReference>
<evidence type="ECO:0000256" key="1">
    <source>
        <dbReference type="ARBA" id="ARBA00008542"/>
    </source>
</evidence>
<dbReference type="NCBIfam" id="TIGR01382">
    <property type="entry name" value="PfpI"/>
    <property type="match status" value="1"/>
</dbReference>
<evidence type="ECO:0000313" key="4">
    <source>
        <dbReference type="Proteomes" id="UP000663918"/>
    </source>
</evidence>
<keyword evidence="4" id="KW-1185">Reference proteome</keyword>
<organism evidence="3 4">
    <name type="scientific">Brevundimonas goettingensis</name>
    <dbReference type="NCBI Taxonomy" id="2774190"/>
    <lineage>
        <taxon>Bacteria</taxon>
        <taxon>Pseudomonadati</taxon>
        <taxon>Pseudomonadota</taxon>
        <taxon>Alphaproteobacteria</taxon>
        <taxon>Caulobacterales</taxon>
        <taxon>Caulobacteraceae</taxon>
        <taxon>Brevundimonas</taxon>
    </lineage>
</organism>
<accession>A0A975C2M9</accession>
<dbReference type="PANTHER" id="PTHR42733:SF12">
    <property type="entry name" value="PROTEINASE"/>
    <property type="match status" value="1"/>
</dbReference>
<dbReference type="RefSeq" id="WP_207868858.1">
    <property type="nucleotide sequence ID" value="NZ_CP062222.1"/>
</dbReference>
<feature type="domain" description="DJ-1/PfpI" evidence="2">
    <location>
        <begin position="9"/>
        <end position="177"/>
    </location>
</feature>
<proteinExistence type="inferred from homology"/>
<dbReference type="SUPFAM" id="SSF52317">
    <property type="entry name" value="Class I glutamine amidotransferase-like"/>
    <property type="match status" value="1"/>
</dbReference>